<dbReference type="STRING" id="1754190.A0A1Y2FHC3"/>
<dbReference type="InterPro" id="IPR016135">
    <property type="entry name" value="UBQ-conjugating_enzyme/RWD"/>
</dbReference>
<dbReference type="Proteomes" id="UP000193920">
    <property type="component" value="Unassembled WGS sequence"/>
</dbReference>
<dbReference type="EMBL" id="MCOG01000007">
    <property type="protein sequence ID" value="ORY83329.1"/>
    <property type="molecule type" value="Genomic_DNA"/>
</dbReference>
<evidence type="ECO:0000313" key="3">
    <source>
        <dbReference type="Proteomes" id="UP000193920"/>
    </source>
</evidence>
<dbReference type="PROSITE" id="PS50127">
    <property type="entry name" value="UBC_2"/>
    <property type="match status" value="1"/>
</dbReference>
<dbReference type="OrthoDB" id="9978460at2759"/>
<comment type="caution">
    <text evidence="2">The sequence shown here is derived from an EMBL/GenBank/DDBJ whole genome shotgun (WGS) entry which is preliminary data.</text>
</comment>
<dbReference type="PANTHER" id="PTHR24068">
    <property type="entry name" value="UBIQUITIN-CONJUGATING ENZYME E2"/>
    <property type="match status" value="1"/>
</dbReference>
<dbReference type="InterPro" id="IPR000608">
    <property type="entry name" value="UBC"/>
</dbReference>
<proteinExistence type="predicted"/>
<organism evidence="2 3">
    <name type="scientific">Neocallimastix californiae</name>
    <dbReference type="NCBI Taxonomy" id="1754190"/>
    <lineage>
        <taxon>Eukaryota</taxon>
        <taxon>Fungi</taxon>
        <taxon>Fungi incertae sedis</taxon>
        <taxon>Chytridiomycota</taxon>
        <taxon>Chytridiomycota incertae sedis</taxon>
        <taxon>Neocallimastigomycetes</taxon>
        <taxon>Neocallimastigales</taxon>
        <taxon>Neocallimastigaceae</taxon>
        <taxon>Neocallimastix</taxon>
    </lineage>
</organism>
<evidence type="ECO:0000313" key="2">
    <source>
        <dbReference type="EMBL" id="ORY83329.1"/>
    </source>
</evidence>
<dbReference type="Gene3D" id="3.10.110.10">
    <property type="entry name" value="Ubiquitin Conjugating Enzyme"/>
    <property type="match status" value="1"/>
</dbReference>
<dbReference type="AlphaFoldDB" id="A0A1Y2FHC3"/>
<feature type="domain" description="UBC core" evidence="1">
    <location>
        <begin position="1"/>
        <end position="140"/>
    </location>
</feature>
<dbReference type="Pfam" id="PF00179">
    <property type="entry name" value="UQ_con"/>
    <property type="match status" value="1"/>
</dbReference>
<sequence>EYMQIQKKPVDLISIAPHEDNLYIWDGTMFGPTNSPFEGGVFKIQITFPQEYPFKPPILKIITKIYHPNVDDDGSICMGILKSDTWKPTVKITQVLEALINLIIEPNPADALRPNIGHEYSTNYNEYVKNAKVKIEISLDYNKNNIYIYIY</sequence>
<name>A0A1Y2FHC3_9FUNG</name>
<keyword evidence="3" id="KW-1185">Reference proteome</keyword>
<reference evidence="2 3" key="1">
    <citation type="submission" date="2016-08" db="EMBL/GenBank/DDBJ databases">
        <title>A Parts List for Fungal Cellulosomes Revealed by Comparative Genomics.</title>
        <authorList>
            <consortium name="DOE Joint Genome Institute"/>
            <person name="Haitjema C.H."/>
            <person name="Gilmore S.P."/>
            <person name="Henske J.K."/>
            <person name="Solomon K.V."/>
            <person name="De Groot R."/>
            <person name="Kuo A."/>
            <person name="Mondo S.J."/>
            <person name="Salamov A.A."/>
            <person name="Labutti K."/>
            <person name="Zhao Z."/>
            <person name="Chiniquy J."/>
            <person name="Barry K."/>
            <person name="Brewer H.M."/>
            <person name="Purvine S.O."/>
            <person name="Wright A.T."/>
            <person name="Boxma B."/>
            <person name="Van Alen T."/>
            <person name="Hackstein J.H."/>
            <person name="Baker S.E."/>
            <person name="Grigoriev I.V."/>
            <person name="O'Malley M.A."/>
        </authorList>
    </citation>
    <scope>NUCLEOTIDE SEQUENCE [LARGE SCALE GENOMIC DNA]</scope>
    <source>
        <strain evidence="2 3">G1</strain>
    </source>
</reference>
<dbReference type="SUPFAM" id="SSF54495">
    <property type="entry name" value="UBC-like"/>
    <property type="match status" value="1"/>
</dbReference>
<protein>
    <submittedName>
        <fullName evidence="2">Ubiquitin-conjugating enzyme</fullName>
    </submittedName>
</protein>
<accession>A0A1Y2FHC3</accession>
<gene>
    <name evidence="2" type="ORF">LY90DRAFT_396337</name>
</gene>
<evidence type="ECO:0000259" key="1">
    <source>
        <dbReference type="PROSITE" id="PS50127"/>
    </source>
</evidence>
<feature type="non-terminal residue" evidence="2">
    <location>
        <position position="1"/>
    </location>
</feature>
<dbReference type="SMART" id="SM00212">
    <property type="entry name" value="UBCc"/>
    <property type="match status" value="1"/>
</dbReference>